<dbReference type="PANTHER" id="PTHR24096:SF420">
    <property type="entry name" value="LONG-CHAIN-FATTY-ACID--COA LIGASE-RELATED"/>
    <property type="match status" value="1"/>
</dbReference>
<comment type="caution">
    <text evidence="2">The sequence shown here is derived from an EMBL/GenBank/DDBJ whole genome shotgun (WGS) entry which is preliminary data.</text>
</comment>
<dbReference type="Pfam" id="PF00501">
    <property type="entry name" value="AMP-binding"/>
    <property type="match status" value="1"/>
</dbReference>
<organism evidence="2 3">
    <name type="scientific">Candidatus Gallipaludibacter merdavium</name>
    <dbReference type="NCBI Taxonomy" id="2840839"/>
    <lineage>
        <taxon>Bacteria</taxon>
        <taxon>Pseudomonadati</taxon>
        <taxon>Bacteroidota</taxon>
        <taxon>Bacteroidia</taxon>
        <taxon>Bacteroidales</taxon>
        <taxon>Candidatus Gallipaludibacter</taxon>
    </lineage>
</organism>
<sequence length="580" mass="65518">MVKENFIRLFEDSFRANWELPAFTNYGEGLTFTYEEVAREVAKLHILFQECGIKPNDKIALVGRNNSYWAITYIATVTYGAIIVPILQDFNANDIHHITNHSESKLLFASDNIWENLEEEKLITVEAVFSLNKFSLITIVDHTKPRLLDEEAESEQEAHIPHEAPFTAEQVSMARIEKLFTEKYPEGFYPDCVRYVDKPNSEIVSINYTSGTTGFSKGVMTSGNALAGNVTFGFSTELLSRGKRAVAFLPLAHAYGCAFDFLTSVCSGAHTYFIGKTPSPKILLKAFAEVKPNAIFCVPLIIEKIYKKQILPMLAKPSMRWVLRVPFLDQTILAQVRKKLVDAFGGEFTQVIVGGAPLNAEVEEFFHKIKFPFTVGYGMTECAPLISYANKDEYVPFSAGRILPTMEIRIVNPHPETGIGEIEVRGENVMSGYYKNEEATRLSFTEDGWLKTGDLGYVDANKNIFIRGRSKTMLLGPSGQNIYPEEIEAKLNNMPYVMESLVLQQDGKLVALVCPDYEAVDAEHLTQKELQERMEENRKTLNTLVASYEGISRIQLYPYEFEKTPKKSIKRYLYTTSMGK</sequence>
<evidence type="ECO:0000313" key="2">
    <source>
        <dbReference type="EMBL" id="MBO8459785.1"/>
    </source>
</evidence>
<dbReference type="Gene3D" id="3.30.300.30">
    <property type="match status" value="1"/>
</dbReference>
<dbReference type="InterPro" id="IPR000873">
    <property type="entry name" value="AMP-dep_synth/lig_dom"/>
</dbReference>
<dbReference type="Gene3D" id="3.40.50.12780">
    <property type="entry name" value="N-terminal domain of ligase-like"/>
    <property type="match status" value="1"/>
</dbReference>
<evidence type="ECO:0000259" key="1">
    <source>
        <dbReference type="Pfam" id="PF00501"/>
    </source>
</evidence>
<gene>
    <name evidence="2" type="ORF">IAA73_05560</name>
</gene>
<dbReference type="EMBL" id="JADIMG010000055">
    <property type="protein sequence ID" value="MBO8459785.1"/>
    <property type="molecule type" value="Genomic_DNA"/>
</dbReference>
<proteinExistence type="predicted"/>
<dbReference type="AlphaFoldDB" id="A0A9D9N4E6"/>
<dbReference type="InterPro" id="IPR042099">
    <property type="entry name" value="ANL_N_sf"/>
</dbReference>
<protein>
    <submittedName>
        <fullName evidence="2">AMP-binding protein</fullName>
    </submittedName>
</protein>
<evidence type="ECO:0000313" key="3">
    <source>
        <dbReference type="Proteomes" id="UP000823641"/>
    </source>
</evidence>
<dbReference type="Proteomes" id="UP000823641">
    <property type="component" value="Unassembled WGS sequence"/>
</dbReference>
<dbReference type="InterPro" id="IPR045851">
    <property type="entry name" value="AMP-bd_C_sf"/>
</dbReference>
<reference evidence="2" key="2">
    <citation type="journal article" date="2021" name="PeerJ">
        <title>Extensive microbial diversity within the chicken gut microbiome revealed by metagenomics and culture.</title>
        <authorList>
            <person name="Gilroy R."/>
            <person name="Ravi A."/>
            <person name="Getino M."/>
            <person name="Pursley I."/>
            <person name="Horton D.L."/>
            <person name="Alikhan N.F."/>
            <person name="Baker D."/>
            <person name="Gharbi K."/>
            <person name="Hall N."/>
            <person name="Watson M."/>
            <person name="Adriaenssens E.M."/>
            <person name="Foster-Nyarko E."/>
            <person name="Jarju S."/>
            <person name="Secka A."/>
            <person name="Antonio M."/>
            <person name="Oren A."/>
            <person name="Chaudhuri R.R."/>
            <person name="La Ragione R."/>
            <person name="Hildebrand F."/>
            <person name="Pallen M.J."/>
        </authorList>
    </citation>
    <scope>NUCLEOTIDE SEQUENCE</scope>
    <source>
        <strain evidence="2">G3-3990</strain>
    </source>
</reference>
<dbReference type="SUPFAM" id="SSF56801">
    <property type="entry name" value="Acetyl-CoA synthetase-like"/>
    <property type="match status" value="1"/>
</dbReference>
<accession>A0A9D9N4E6</accession>
<reference evidence="2" key="1">
    <citation type="submission" date="2020-10" db="EMBL/GenBank/DDBJ databases">
        <authorList>
            <person name="Gilroy R."/>
        </authorList>
    </citation>
    <scope>NUCLEOTIDE SEQUENCE</scope>
    <source>
        <strain evidence="2">G3-3990</strain>
    </source>
</reference>
<dbReference type="GO" id="GO:0016405">
    <property type="term" value="F:CoA-ligase activity"/>
    <property type="evidence" value="ECO:0007669"/>
    <property type="project" value="TreeGrafter"/>
</dbReference>
<dbReference type="InterPro" id="IPR020845">
    <property type="entry name" value="AMP-binding_CS"/>
</dbReference>
<dbReference type="PANTHER" id="PTHR24096">
    <property type="entry name" value="LONG-CHAIN-FATTY-ACID--COA LIGASE"/>
    <property type="match status" value="1"/>
</dbReference>
<dbReference type="PROSITE" id="PS00455">
    <property type="entry name" value="AMP_BINDING"/>
    <property type="match status" value="1"/>
</dbReference>
<name>A0A9D9N4E6_9BACT</name>
<feature type="domain" description="AMP-dependent synthetase/ligase" evidence="1">
    <location>
        <begin position="15"/>
        <end position="434"/>
    </location>
</feature>